<protein>
    <recommendedName>
        <fullName evidence="2">DUF5641 domain-containing protein</fullName>
    </recommendedName>
</protein>
<dbReference type="Pfam" id="PF18701">
    <property type="entry name" value="DUF5641"/>
    <property type="match status" value="1"/>
</dbReference>
<dbReference type="AlphaFoldDB" id="A0AAV2S9H3"/>
<evidence type="ECO:0000259" key="2">
    <source>
        <dbReference type="Pfam" id="PF18701"/>
    </source>
</evidence>
<dbReference type="EMBL" id="CAXKWB010048565">
    <property type="protein sequence ID" value="CAL4166829.1"/>
    <property type="molecule type" value="Genomic_DNA"/>
</dbReference>
<keyword evidence="4" id="KW-1185">Reference proteome</keyword>
<comment type="caution">
    <text evidence="3">The sequence shown here is derived from an EMBL/GenBank/DDBJ whole genome shotgun (WGS) entry which is preliminary data.</text>
</comment>
<feature type="region of interest" description="Disordered" evidence="1">
    <location>
        <begin position="227"/>
        <end position="303"/>
    </location>
</feature>
<evidence type="ECO:0000313" key="4">
    <source>
        <dbReference type="Proteomes" id="UP001497623"/>
    </source>
</evidence>
<feature type="compositionally biased region" description="Basic residues" evidence="1">
    <location>
        <begin position="283"/>
        <end position="293"/>
    </location>
</feature>
<accession>A0AAV2S9H3</accession>
<organism evidence="3 4">
    <name type="scientific">Meganyctiphanes norvegica</name>
    <name type="common">Northern krill</name>
    <name type="synonym">Thysanopoda norvegica</name>
    <dbReference type="NCBI Taxonomy" id="48144"/>
    <lineage>
        <taxon>Eukaryota</taxon>
        <taxon>Metazoa</taxon>
        <taxon>Ecdysozoa</taxon>
        <taxon>Arthropoda</taxon>
        <taxon>Crustacea</taxon>
        <taxon>Multicrustacea</taxon>
        <taxon>Malacostraca</taxon>
        <taxon>Eumalacostraca</taxon>
        <taxon>Eucarida</taxon>
        <taxon>Euphausiacea</taxon>
        <taxon>Euphausiidae</taxon>
        <taxon>Meganyctiphanes</taxon>
    </lineage>
</organism>
<sequence length="303" mass="34723">MYKVIGKEILNYYQMITVLSDVENAVNDRPLTYRCAGDSGLEIITPNSFIKPYVSDNLLFNNEDESLLTKKPPARRAIINFLENRDNMLLNFKKLWYEEYLVSLRERCRDLHEIKFENRIKVDDIVLVKGKFKEKKIFWKLGRVQELYPGDDGKVRSALIKASDGNISLRTINHLFPMELSLTHSHTAKRPNVEEMLDLVEEGLSSGQGDSAETSGAGWAEVQNATEEEMESLHLEDCPSDIGDEQDLGEQEDLGLEEVGEDVQFLNPETPLDQTHLEVHPSGRLKRVKKPRGRPLDDQFVYE</sequence>
<name>A0AAV2S9H3_MEGNR</name>
<evidence type="ECO:0000256" key="1">
    <source>
        <dbReference type="SAM" id="MobiDB-lite"/>
    </source>
</evidence>
<reference evidence="3 4" key="1">
    <citation type="submission" date="2024-05" db="EMBL/GenBank/DDBJ databases">
        <authorList>
            <person name="Wallberg A."/>
        </authorList>
    </citation>
    <scope>NUCLEOTIDE SEQUENCE [LARGE SCALE GENOMIC DNA]</scope>
</reference>
<evidence type="ECO:0000313" key="3">
    <source>
        <dbReference type="EMBL" id="CAL4166829.1"/>
    </source>
</evidence>
<dbReference type="PANTHER" id="PTHR47331">
    <property type="entry name" value="PHD-TYPE DOMAIN-CONTAINING PROTEIN"/>
    <property type="match status" value="1"/>
</dbReference>
<feature type="compositionally biased region" description="Acidic residues" evidence="1">
    <location>
        <begin position="238"/>
        <end position="261"/>
    </location>
</feature>
<dbReference type="InterPro" id="IPR040676">
    <property type="entry name" value="DUF5641"/>
</dbReference>
<dbReference type="Proteomes" id="UP001497623">
    <property type="component" value="Unassembled WGS sequence"/>
</dbReference>
<feature type="domain" description="DUF5641" evidence="2">
    <location>
        <begin position="87"/>
        <end position="177"/>
    </location>
</feature>
<gene>
    <name evidence="3" type="ORF">MNOR_LOCUS33523</name>
</gene>
<proteinExistence type="predicted"/>